<evidence type="ECO:0000256" key="2">
    <source>
        <dbReference type="ARBA" id="ARBA00022598"/>
    </source>
</evidence>
<protein>
    <recommendedName>
        <fullName evidence="3">BPL/LPL catalytic domain-containing protein</fullName>
    </recommendedName>
</protein>
<name>A0A3S1BEY9_ELYCH</name>
<comment type="caution">
    <text evidence="4">The sequence shown here is derived from an EMBL/GenBank/DDBJ whole genome shotgun (WGS) entry which is preliminary data.</text>
</comment>
<dbReference type="Gene3D" id="3.30.930.10">
    <property type="entry name" value="Bira Bifunctional Protein, Domain 2"/>
    <property type="match status" value="1"/>
</dbReference>
<keyword evidence="5" id="KW-1185">Reference proteome</keyword>
<feature type="domain" description="BPL/LPL catalytic" evidence="3">
    <location>
        <begin position="529"/>
        <end position="733"/>
    </location>
</feature>
<dbReference type="EMBL" id="RQTK01000130">
    <property type="protein sequence ID" value="RUS86739.1"/>
    <property type="molecule type" value="Genomic_DNA"/>
</dbReference>
<dbReference type="InterPro" id="IPR003142">
    <property type="entry name" value="BPL_C"/>
</dbReference>
<gene>
    <name evidence="4" type="ORF">EGW08_005529</name>
</gene>
<dbReference type="OrthoDB" id="10250105at2759"/>
<dbReference type="Pfam" id="PF02237">
    <property type="entry name" value="BPL_C"/>
    <property type="match status" value="1"/>
</dbReference>
<comment type="similarity">
    <text evidence="1">Belongs to the biotin--protein ligase family.</text>
</comment>
<evidence type="ECO:0000313" key="5">
    <source>
        <dbReference type="Proteomes" id="UP000271974"/>
    </source>
</evidence>
<dbReference type="PANTHER" id="PTHR12835">
    <property type="entry name" value="BIOTIN PROTEIN LIGASE"/>
    <property type="match status" value="1"/>
</dbReference>
<dbReference type="InterPro" id="IPR045864">
    <property type="entry name" value="aa-tRNA-synth_II/BPL/LPL"/>
</dbReference>
<proteinExistence type="inferred from homology"/>
<dbReference type="PROSITE" id="PS51733">
    <property type="entry name" value="BPL_LPL_CATALYTIC"/>
    <property type="match status" value="1"/>
</dbReference>
<evidence type="ECO:0000259" key="3">
    <source>
        <dbReference type="PROSITE" id="PS51733"/>
    </source>
</evidence>
<dbReference type="PANTHER" id="PTHR12835:SF5">
    <property type="entry name" value="BIOTIN--PROTEIN LIGASE"/>
    <property type="match status" value="1"/>
</dbReference>
<dbReference type="GO" id="GO:0004077">
    <property type="term" value="F:biotin--[biotin carboxyl-carrier protein] ligase activity"/>
    <property type="evidence" value="ECO:0007669"/>
    <property type="project" value="InterPro"/>
</dbReference>
<dbReference type="Proteomes" id="UP000271974">
    <property type="component" value="Unassembled WGS sequence"/>
</dbReference>
<dbReference type="InterPro" id="IPR004143">
    <property type="entry name" value="BPL_LPL_catalytic"/>
</dbReference>
<evidence type="ECO:0000313" key="4">
    <source>
        <dbReference type="EMBL" id="RUS86739.1"/>
    </source>
</evidence>
<dbReference type="STRING" id="188477.A0A3S1BEY9"/>
<accession>A0A3S1BEY9</accession>
<reference evidence="4 5" key="1">
    <citation type="submission" date="2019-01" db="EMBL/GenBank/DDBJ databases">
        <title>A draft genome assembly of the solar-powered sea slug Elysia chlorotica.</title>
        <authorList>
            <person name="Cai H."/>
            <person name="Li Q."/>
            <person name="Fang X."/>
            <person name="Li J."/>
            <person name="Curtis N.E."/>
            <person name="Altenburger A."/>
            <person name="Shibata T."/>
            <person name="Feng M."/>
            <person name="Maeda T."/>
            <person name="Schwartz J.A."/>
            <person name="Shigenobu S."/>
            <person name="Lundholm N."/>
            <person name="Nishiyama T."/>
            <person name="Yang H."/>
            <person name="Hasebe M."/>
            <person name="Li S."/>
            <person name="Pierce S.K."/>
            <person name="Wang J."/>
        </authorList>
    </citation>
    <scope>NUCLEOTIDE SEQUENCE [LARGE SCALE GENOMIC DNA]</scope>
    <source>
        <strain evidence="4">EC2010</strain>
        <tissue evidence="4">Whole organism of an adult</tissue>
    </source>
</reference>
<dbReference type="GO" id="GO:0005737">
    <property type="term" value="C:cytoplasm"/>
    <property type="evidence" value="ECO:0007669"/>
    <property type="project" value="TreeGrafter"/>
</dbReference>
<keyword evidence="2" id="KW-0436">Ligase</keyword>
<dbReference type="CDD" id="cd16442">
    <property type="entry name" value="BPL"/>
    <property type="match status" value="1"/>
</dbReference>
<dbReference type="NCBIfam" id="TIGR00121">
    <property type="entry name" value="birA_ligase"/>
    <property type="match status" value="1"/>
</dbReference>
<organism evidence="4 5">
    <name type="scientific">Elysia chlorotica</name>
    <name type="common">Eastern emerald elysia</name>
    <name type="synonym">Sea slug</name>
    <dbReference type="NCBI Taxonomy" id="188477"/>
    <lineage>
        <taxon>Eukaryota</taxon>
        <taxon>Metazoa</taxon>
        <taxon>Spiralia</taxon>
        <taxon>Lophotrochozoa</taxon>
        <taxon>Mollusca</taxon>
        <taxon>Gastropoda</taxon>
        <taxon>Heterobranchia</taxon>
        <taxon>Euthyneura</taxon>
        <taxon>Panpulmonata</taxon>
        <taxon>Sacoglossa</taxon>
        <taxon>Placobranchoidea</taxon>
        <taxon>Plakobranchidae</taxon>
        <taxon>Elysia</taxon>
    </lineage>
</organism>
<dbReference type="Pfam" id="PF03099">
    <property type="entry name" value="BPL_LplA_LipB"/>
    <property type="match status" value="1"/>
</dbReference>
<dbReference type="AlphaFoldDB" id="A0A3S1BEY9"/>
<dbReference type="SUPFAM" id="SSF55681">
    <property type="entry name" value="Class II aaRS and biotin synthetases"/>
    <property type="match status" value="1"/>
</dbReference>
<dbReference type="InterPro" id="IPR004408">
    <property type="entry name" value="Biotin_CoA_COase_ligase"/>
</dbReference>
<sequence>MNSYSRACCQQCLWRIYRRKICGNLDPLCGIAHSLSNLEFDDGFIQVYNLQALKEVNLSSWTCYSSSSAKSKPNGNSLQNMYVLFETSHLEESEMTETHPDLRVHVLSLGHPVAWRNDDHFDVVVSCSLSGLAGMIDALGQNRLHLGEKLKLKGFATIQPSGLPQPVDEGHHDPEACPDVTAVNITDKKSSKLGNADLPRTSEFGQSFENQQQFSGGSRKKATKPPNILVYCGAEDTSALTFASVKASLSLCVNTDVYIIYHLTHAQMLSAPWVENTALLLLSSCHSLTTEVEQKIEDFVSRNCGSLLSFDTAIESHFADKILVTNTDAARDERQLYTFQLNEDHTVTCLRGNSCYSRNGDGVAEILVPAEDSNMVKGSNQTSADDANTKALILKINIPNGGVVVLSQLILETDSSGSTLDSSAFVALKSSNTARLAALKYVLDSMGMNVSPCATPDLTPCWLLTQKQDVRRKFLSSVHRKLDQASVLQSNTMSLKFLENFEAPTPVSSDLLPVITADGGVDQRWLEGFAERDYWRHLETTKLGQIVLYTDVISSTMPLFDGMVFSLPHGLSPVAIAGRQTSGRGRGGNMWLSPLGCAMFTFPLSFEMDTKIGQRISFLQHLVATAVVHGIRTLPGCQDLDLRLKWPNDIYYGKEMKLGGVIVTATVMGSSIYATIGCGVNVANSDPTICINDIIELSNRSRQCGAEPVPLLTPAGVIARTLMTLERLLAQFERYGHTAFCETYYKYWLHGGIQVRLNLSTGEGQGHGKVIGLDEFGFLLVQKSSGEFISVQPDGNSFDMMQNLVYCKQR</sequence>
<evidence type="ECO:0000256" key="1">
    <source>
        <dbReference type="ARBA" id="ARBA00009934"/>
    </source>
</evidence>